<dbReference type="AlphaFoldDB" id="H3AW89"/>
<evidence type="ECO:0000256" key="8">
    <source>
        <dbReference type="ARBA" id="ARBA00023098"/>
    </source>
</evidence>
<proteinExistence type="inferred from homology"/>
<feature type="active site" description="Charge relay system" evidence="12">
    <location>
        <position position="350"/>
    </location>
</feature>
<evidence type="ECO:0000256" key="2">
    <source>
        <dbReference type="ARBA" id="ARBA00010701"/>
    </source>
</evidence>
<name>H3AW89_LATCH</name>
<dbReference type="GO" id="GO:0016042">
    <property type="term" value="P:lipid catabolic process"/>
    <property type="evidence" value="ECO:0007669"/>
    <property type="project" value="UniProtKB-KW"/>
</dbReference>
<keyword evidence="5" id="KW-0732">Signal</keyword>
<evidence type="ECO:0000256" key="12">
    <source>
        <dbReference type="PIRSR" id="PIRSR018169-1"/>
    </source>
</evidence>
<dbReference type="FunCoup" id="H3AW89">
    <property type="interactions" value="65"/>
</dbReference>
<dbReference type="InterPro" id="IPR016715">
    <property type="entry name" value="PAF_acetylhydro_eukaryote"/>
</dbReference>
<feature type="active site" description="Charge relay system" evidence="12">
    <location>
        <position position="405"/>
    </location>
</feature>
<keyword evidence="7 11" id="KW-0442">Lipid degradation</keyword>
<dbReference type="PANTHER" id="PTHR10272:SF12">
    <property type="entry name" value="PLATELET-ACTIVATING FACTOR ACETYLHYDROLASE"/>
    <property type="match status" value="1"/>
</dbReference>
<evidence type="ECO:0000256" key="7">
    <source>
        <dbReference type="ARBA" id="ARBA00022963"/>
    </source>
</evidence>
<keyword evidence="9" id="KW-0325">Glycoprotein</keyword>
<dbReference type="EMBL" id="AFYH01143987">
    <property type="status" value="NOT_ANNOTATED_CDS"/>
    <property type="molecule type" value="Genomic_DNA"/>
</dbReference>
<sequence length="498" mass="55961">MKPRFGWRGDALISVCKAKWSLCLEETWDAISCAVGAWDCFLLGGKCCFQSTREGRTLLFTDGRSRTSAGVWTGKTGVAVQQEMGSCSSAEGIPSGKGPYAVGCTDLMADHTIKGSFLRLYYPCWRDGAHEDLLWIPRKEYYYGLADFLKINRRIAAWLFGRLFGSVTCPANWNVPFRTGEKYPLIIFSHGLGAFRTLYSAICIELTSQGFVVAAVEHRDESASATYYFKDKENSDAQQQNSTTITSPFLESLEKWIYYRRLKPLEHEFPLRHQQVQQRADECIEALNLITDINSGKQVKNSLPLEFDWTTLKDCIDLCKVAIMGHSFGGATVVQSLSKDTRFRCGVALDSWMFPLGDEVYSKVIQPLFFINSERFQWAGNIMKIKKLDCPVIQRKMITLLGTVHQSFPDFTFLTGSFIGRLFQLKGSIDPCISMDICNKASLAFLQKHLGLDRDFNQWDPLIDGKGEHLIPGTNVILPPSESEGAQKQSEPVVNSSN</sequence>
<evidence type="ECO:0000256" key="1">
    <source>
        <dbReference type="ARBA" id="ARBA00004239"/>
    </source>
</evidence>
<evidence type="ECO:0000256" key="11">
    <source>
        <dbReference type="PIRNR" id="PIRNR018169"/>
    </source>
</evidence>
<feature type="region of interest" description="Disordered" evidence="13">
    <location>
        <begin position="478"/>
        <end position="498"/>
    </location>
</feature>
<dbReference type="PIRSF" id="PIRSF018169">
    <property type="entry name" value="PAF_acetylhydrolase"/>
    <property type="match status" value="1"/>
</dbReference>
<keyword evidence="6 11" id="KW-0378">Hydrolase</keyword>
<evidence type="ECO:0000256" key="6">
    <source>
        <dbReference type="ARBA" id="ARBA00022801"/>
    </source>
</evidence>
<dbReference type="EMBL" id="AFYH01143988">
    <property type="status" value="NOT_ANNOTATED_CDS"/>
    <property type="molecule type" value="Genomic_DNA"/>
</dbReference>
<feature type="compositionally biased region" description="Polar residues" evidence="13">
    <location>
        <begin position="484"/>
        <end position="498"/>
    </location>
</feature>
<dbReference type="GeneTree" id="ENSGT00390000005233"/>
<evidence type="ECO:0000256" key="3">
    <source>
        <dbReference type="ARBA" id="ARBA00013201"/>
    </source>
</evidence>
<accession>H3AW89</accession>
<dbReference type="InParanoid" id="H3AW89"/>
<dbReference type="FunFam" id="3.40.50.1820:FF:000062">
    <property type="entry name" value="Platelet-activating factor acetylhydrolase"/>
    <property type="match status" value="1"/>
</dbReference>
<evidence type="ECO:0000256" key="5">
    <source>
        <dbReference type="ARBA" id="ARBA00022729"/>
    </source>
</evidence>
<dbReference type="PANTHER" id="PTHR10272">
    <property type="entry name" value="PLATELET-ACTIVATING FACTOR ACETYLHYDROLASE"/>
    <property type="match status" value="1"/>
</dbReference>
<dbReference type="GO" id="GO:0003847">
    <property type="term" value="F:1-alkyl-2-acetylglycerophosphocholine esterase activity"/>
    <property type="evidence" value="ECO:0007669"/>
    <property type="project" value="UniProtKB-UniRule"/>
</dbReference>
<reference evidence="14" key="2">
    <citation type="submission" date="2025-08" db="UniProtKB">
        <authorList>
            <consortium name="Ensembl"/>
        </authorList>
    </citation>
    <scope>IDENTIFICATION</scope>
</reference>
<dbReference type="Pfam" id="PF03403">
    <property type="entry name" value="PAF-AH_p_II"/>
    <property type="match status" value="1"/>
</dbReference>
<evidence type="ECO:0000313" key="15">
    <source>
        <dbReference type="Proteomes" id="UP000008672"/>
    </source>
</evidence>
<evidence type="ECO:0000256" key="4">
    <source>
        <dbReference type="ARBA" id="ARBA00022525"/>
    </source>
</evidence>
<protein>
    <recommendedName>
        <fullName evidence="10 11">Platelet-activating factor acetylhydrolase</fullName>
        <ecNumber evidence="3 11">3.1.1.47</ecNumber>
    </recommendedName>
</protein>
<dbReference type="Bgee" id="ENSLACG00000012246">
    <property type="expression patterns" value="Expressed in post-anal tail muscle and 2 other cell types or tissues"/>
</dbReference>
<dbReference type="Proteomes" id="UP000008672">
    <property type="component" value="Unassembled WGS sequence"/>
</dbReference>
<dbReference type="OrthoDB" id="2363873at2759"/>
<dbReference type="EC" id="3.1.1.47" evidence="3 11"/>
<evidence type="ECO:0000256" key="10">
    <source>
        <dbReference type="ARBA" id="ARBA00041198"/>
    </source>
</evidence>
<dbReference type="Gene3D" id="3.40.50.1820">
    <property type="entry name" value="alpha/beta hydrolase"/>
    <property type="match status" value="1"/>
</dbReference>
<reference evidence="14" key="3">
    <citation type="submission" date="2025-09" db="UniProtKB">
        <authorList>
            <consortium name="Ensembl"/>
        </authorList>
    </citation>
    <scope>IDENTIFICATION</scope>
</reference>
<evidence type="ECO:0000313" key="14">
    <source>
        <dbReference type="Ensembl" id="ENSLACP00000013910.1"/>
    </source>
</evidence>
<evidence type="ECO:0000256" key="9">
    <source>
        <dbReference type="ARBA" id="ARBA00023180"/>
    </source>
</evidence>
<comment type="catalytic activity">
    <reaction evidence="11">
        <text>a 1-O-alkyl-2-acetyl-sn-glycero-3-phosphocholine + H2O = a 1-O-alkyl-sn-glycero-3-phosphocholine + acetate + H(+)</text>
        <dbReference type="Rhea" id="RHEA:17777"/>
        <dbReference type="ChEBI" id="CHEBI:15377"/>
        <dbReference type="ChEBI" id="CHEBI:15378"/>
        <dbReference type="ChEBI" id="CHEBI:30089"/>
        <dbReference type="ChEBI" id="CHEBI:30909"/>
        <dbReference type="ChEBI" id="CHEBI:36707"/>
        <dbReference type="EC" id="3.1.1.47"/>
    </reaction>
</comment>
<dbReference type="Ensembl" id="ENSLACT00000014008.1">
    <property type="protein sequence ID" value="ENSLACP00000013910.1"/>
    <property type="gene ID" value="ENSLACG00000012246.1"/>
</dbReference>
<comment type="similarity">
    <text evidence="2">Belongs to the AB hydrolase superfamily. Lipase family.</text>
</comment>
<dbReference type="eggNOG" id="KOG3847">
    <property type="taxonomic scope" value="Eukaryota"/>
</dbReference>
<evidence type="ECO:0000256" key="13">
    <source>
        <dbReference type="SAM" id="MobiDB-lite"/>
    </source>
</evidence>
<dbReference type="STRING" id="7897.ENSLACP00000013910"/>
<keyword evidence="15" id="KW-1185">Reference proteome</keyword>
<keyword evidence="4" id="KW-0964">Secreted</keyword>
<reference evidence="15" key="1">
    <citation type="submission" date="2011-08" db="EMBL/GenBank/DDBJ databases">
        <title>The draft genome of Latimeria chalumnae.</title>
        <authorList>
            <person name="Di Palma F."/>
            <person name="Alfoldi J."/>
            <person name="Johnson J."/>
            <person name="Berlin A."/>
            <person name="Gnerre S."/>
            <person name="Jaffe D."/>
            <person name="MacCallum I."/>
            <person name="Young S."/>
            <person name="Walker B.J."/>
            <person name="Lander E."/>
            <person name="Lindblad-Toh K."/>
        </authorList>
    </citation>
    <scope>NUCLEOTIDE SEQUENCE [LARGE SCALE GENOMIC DNA]</scope>
    <source>
        <strain evidence="15">Wild caught</strain>
    </source>
</reference>
<keyword evidence="8 11" id="KW-0443">Lipid metabolism</keyword>
<organism evidence="14 15">
    <name type="scientific">Latimeria chalumnae</name>
    <name type="common">Coelacanth</name>
    <dbReference type="NCBI Taxonomy" id="7897"/>
    <lineage>
        <taxon>Eukaryota</taxon>
        <taxon>Metazoa</taxon>
        <taxon>Chordata</taxon>
        <taxon>Craniata</taxon>
        <taxon>Vertebrata</taxon>
        <taxon>Euteleostomi</taxon>
        <taxon>Coelacanthiformes</taxon>
        <taxon>Coelacanthidae</taxon>
        <taxon>Latimeria</taxon>
    </lineage>
</organism>
<dbReference type="InterPro" id="IPR029058">
    <property type="entry name" value="AB_hydrolase_fold"/>
</dbReference>
<dbReference type="SUPFAM" id="SSF53474">
    <property type="entry name" value="alpha/beta-Hydrolases"/>
    <property type="match status" value="1"/>
</dbReference>
<feature type="active site" description="Nucleophile" evidence="12">
    <location>
        <position position="327"/>
    </location>
</feature>
<dbReference type="EMBL" id="AFYH01143989">
    <property type="status" value="NOT_ANNOTATED_CDS"/>
    <property type="molecule type" value="Genomic_DNA"/>
</dbReference>
<dbReference type="GO" id="GO:0005576">
    <property type="term" value="C:extracellular region"/>
    <property type="evidence" value="ECO:0007669"/>
    <property type="project" value="UniProtKB-SubCell"/>
</dbReference>
<gene>
    <name evidence="14" type="primary">PLA2G7</name>
</gene>
<dbReference type="EMBL" id="AFYH01143986">
    <property type="status" value="NOT_ANNOTATED_CDS"/>
    <property type="molecule type" value="Genomic_DNA"/>
</dbReference>
<comment type="subcellular location">
    <subcellularLocation>
        <location evidence="1">Secreted</location>
        <location evidence="1">Extracellular space</location>
    </subcellularLocation>
</comment>
<dbReference type="OMA" id="GSVHHNF"/>